<dbReference type="Gene3D" id="4.10.240.10">
    <property type="entry name" value="Zn(2)-C6 fungal-type DNA-binding domain"/>
    <property type="match status" value="1"/>
</dbReference>
<feature type="compositionally biased region" description="Basic residues" evidence="3">
    <location>
        <begin position="116"/>
        <end position="128"/>
    </location>
</feature>
<feature type="compositionally biased region" description="Low complexity" evidence="3">
    <location>
        <begin position="515"/>
        <end position="524"/>
    </location>
</feature>
<evidence type="ECO:0000313" key="5">
    <source>
        <dbReference type="EMBL" id="CRK36099.1"/>
    </source>
</evidence>
<dbReference type="EMBL" id="CVQH01023861">
    <property type="protein sequence ID" value="CRK36099.1"/>
    <property type="molecule type" value="Genomic_DNA"/>
</dbReference>
<evidence type="ECO:0000313" key="6">
    <source>
        <dbReference type="Proteomes" id="UP000044602"/>
    </source>
</evidence>
<dbReference type="InterPro" id="IPR036864">
    <property type="entry name" value="Zn2-C6_fun-type_DNA-bd_sf"/>
</dbReference>
<evidence type="ECO:0000259" key="4">
    <source>
        <dbReference type="PROSITE" id="PS50048"/>
    </source>
</evidence>
<name>A0A0G4MPI3_VERLO</name>
<dbReference type="Proteomes" id="UP000044602">
    <property type="component" value="Unassembled WGS sequence"/>
</dbReference>
<gene>
    <name evidence="5" type="ORF">BN1708_006948</name>
</gene>
<dbReference type="AlphaFoldDB" id="A0A0G4MPI3"/>
<feature type="domain" description="Zn(2)-C6 fungal-type" evidence="4">
    <location>
        <begin position="146"/>
        <end position="174"/>
    </location>
</feature>
<dbReference type="GO" id="GO:0000976">
    <property type="term" value="F:transcription cis-regulatory region binding"/>
    <property type="evidence" value="ECO:0007669"/>
    <property type="project" value="TreeGrafter"/>
</dbReference>
<evidence type="ECO:0000256" key="3">
    <source>
        <dbReference type="SAM" id="MobiDB-lite"/>
    </source>
</evidence>
<feature type="region of interest" description="Disordered" evidence="3">
    <location>
        <begin position="499"/>
        <end position="602"/>
    </location>
</feature>
<feature type="region of interest" description="Disordered" evidence="3">
    <location>
        <begin position="1"/>
        <end position="80"/>
    </location>
</feature>
<comment type="subcellular location">
    <subcellularLocation>
        <location evidence="1">Nucleus</location>
    </subcellularLocation>
</comment>
<dbReference type="Pfam" id="PF11951">
    <property type="entry name" value="Fungal_trans_2"/>
    <property type="match status" value="2"/>
</dbReference>
<sequence>MDSASVPVQSDEGDASWSDNHSMYSIESMHDDACQPQSPASDSAQWNLVESNLPTGHLSPISTGMDTSSNSGPSAHDTSLAMPKLEPLDEDFCLDNVTEAPAADLDHGNLSSTNPKQKRPRGRPRKHPLNSAINAGKVTKGRSKTGCITCRKRKKKCDEAKPRCMNCEKNAVVCEGYHEKKLWRSGKDKASDDHTEASEDAVVFHMQPLFHGVVTVEDRLFWKHYYVSLSNVLTVEGEAKNAFKDIILPLANKHQGVMHSVLAMSSKHIDYDTPYGAKLLQQNPGTSRAALQSRADYHHQAAMDSFYADIQRSADEGEIDQKTILSARYAQILCLLIGTLIEGNPHGEHRVHLRGYQLLIQQNPPEDPTYLAFITEFFQYHIYADELVRHPGMNGPRLTCQDWTPLASPEAPRLLGVSDGLFQHLPKVAAIKDTIRQNIYNGAETRVDYHLLWRAQEIQEAIEQWSPSWPAGDSRHRVGLVYKHMMFLHLFRTIYPPTTSQQVSMPPLAPPAAPVSPAASRRPSQVSRPLTASSCSSSPGLGPTTASVASMAFQQRSPPGSRNPSRTNSMHELDSSAASGLSASKQRHLSPPPVRRSPHHDRRITAAVDESLTMMEGFKPFDPALTLLLVPCQIIGAACFDHPQQERVRGIIRQVRGYTGLRNCDRTSEVLEEVWRLMDEGDWLSAWDWQGVALKIGADFLCT</sequence>
<dbReference type="GO" id="GO:0008270">
    <property type="term" value="F:zinc ion binding"/>
    <property type="evidence" value="ECO:0007669"/>
    <property type="project" value="InterPro"/>
</dbReference>
<dbReference type="Pfam" id="PF00172">
    <property type="entry name" value="Zn_clus"/>
    <property type="match status" value="1"/>
</dbReference>
<dbReference type="PROSITE" id="PS50048">
    <property type="entry name" value="ZN2_CY6_FUNGAL_2"/>
    <property type="match status" value="1"/>
</dbReference>
<dbReference type="GO" id="GO:0000981">
    <property type="term" value="F:DNA-binding transcription factor activity, RNA polymerase II-specific"/>
    <property type="evidence" value="ECO:0007669"/>
    <property type="project" value="InterPro"/>
</dbReference>
<protein>
    <recommendedName>
        <fullName evidence="4">Zn(2)-C6 fungal-type domain-containing protein</fullName>
    </recommendedName>
</protein>
<dbReference type="GO" id="GO:0005634">
    <property type="term" value="C:nucleus"/>
    <property type="evidence" value="ECO:0007669"/>
    <property type="project" value="UniProtKB-SubCell"/>
</dbReference>
<organism evidence="5 6">
    <name type="scientific">Verticillium longisporum</name>
    <name type="common">Verticillium dahliae var. longisporum</name>
    <dbReference type="NCBI Taxonomy" id="100787"/>
    <lineage>
        <taxon>Eukaryota</taxon>
        <taxon>Fungi</taxon>
        <taxon>Dikarya</taxon>
        <taxon>Ascomycota</taxon>
        <taxon>Pezizomycotina</taxon>
        <taxon>Sordariomycetes</taxon>
        <taxon>Hypocreomycetidae</taxon>
        <taxon>Glomerellales</taxon>
        <taxon>Plectosphaerellaceae</taxon>
        <taxon>Verticillium</taxon>
    </lineage>
</organism>
<reference evidence="5 6" key="1">
    <citation type="submission" date="2015-05" db="EMBL/GenBank/DDBJ databases">
        <authorList>
            <person name="Wang D.B."/>
            <person name="Wang M."/>
        </authorList>
    </citation>
    <scope>NUCLEOTIDE SEQUENCE [LARGE SCALE GENOMIC DNA]</scope>
    <source>
        <strain evidence="5">VL1</strain>
    </source>
</reference>
<feature type="compositionally biased region" description="Low complexity" evidence="3">
    <location>
        <begin position="575"/>
        <end position="584"/>
    </location>
</feature>
<feature type="compositionally biased region" description="Polar residues" evidence="3">
    <location>
        <begin position="525"/>
        <end position="568"/>
    </location>
</feature>
<evidence type="ECO:0000256" key="2">
    <source>
        <dbReference type="ARBA" id="ARBA00023242"/>
    </source>
</evidence>
<accession>A0A0G4MPI3</accession>
<feature type="compositionally biased region" description="Polar residues" evidence="3">
    <location>
        <begin position="35"/>
        <end position="77"/>
    </location>
</feature>
<dbReference type="STRING" id="100787.A0A0G4MPI3"/>
<dbReference type="SMART" id="SM00066">
    <property type="entry name" value="GAL4"/>
    <property type="match status" value="1"/>
</dbReference>
<dbReference type="SUPFAM" id="SSF57701">
    <property type="entry name" value="Zn2/Cys6 DNA-binding domain"/>
    <property type="match status" value="1"/>
</dbReference>
<keyword evidence="2" id="KW-0539">Nucleus</keyword>
<dbReference type="PANTHER" id="PTHR37534:SF38">
    <property type="entry name" value="ZN(2)-C6 FUNGAL-TYPE DOMAIN-CONTAINING PROTEIN"/>
    <property type="match status" value="1"/>
</dbReference>
<dbReference type="PANTHER" id="PTHR37534">
    <property type="entry name" value="TRANSCRIPTIONAL ACTIVATOR PROTEIN UGA3"/>
    <property type="match status" value="1"/>
</dbReference>
<feature type="region of interest" description="Disordered" evidence="3">
    <location>
        <begin position="103"/>
        <end position="134"/>
    </location>
</feature>
<evidence type="ECO:0000256" key="1">
    <source>
        <dbReference type="ARBA" id="ARBA00004123"/>
    </source>
</evidence>
<keyword evidence="6" id="KW-1185">Reference proteome</keyword>
<dbReference type="InterPro" id="IPR001138">
    <property type="entry name" value="Zn2Cys6_DnaBD"/>
</dbReference>
<dbReference type="CDD" id="cd00067">
    <property type="entry name" value="GAL4"/>
    <property type="match status" value="1"/>
</dbReference>
<proteinExistence type="predicted"/>
<dbReference type="PROSITE" id="PS00463">
    <property type="entry name" value="ZN2_CY6_FUNGAL_1"/>
    <property type="match status" value="1"/>
</dbReference>
<dbReference type="GO" id="GO:0045944">
    <property type="term" value="P:positive regulation of transcription by RNA polymerase II"/>
    <property type="evidence" value="ECO:0007669"/>
    <property type="project" value="TreeGrafter"/>
</dbReference>
<dbReference type="InterPro" id="IPR021858">
    <property type="entry name" value="Fun_TF"/>
</dbReference>